<gene>
    <name evidence="3" type="ORF">SAMN05920897_102199</name>
</gene>
<accession>A0A1N6P9Z1</accession>
<keyword evidence="1" id="KW-1133">Transmembrane helix</keyword>
<dbReference type="CDD" id="cd06462">
    <property type="entry name" value="Peptidase_S24_S26"/>
    <property type="match status" value="1"/>
</dbReference>
<reference evidence="3 4" key="1">
    <citation type="submission" date="2017-01" db="EMBL/GenBank/DDBJ databases">
        <authorList>
            <person name="Mah S.A."/>
            <person name="Swanson W.J."/>
            <person name="Moy G.W."/>
            <person name="Vacquier V.D."/>
        </authorList>
    </citation>
    <scope>NUCLEOTIDE SEQUENCE [LARGE SCALE GENOMIC DNA]</scope>
    <source>
        <strain evidence="3 4">ASpG1</strain>
    </source>
</reference>
<dbReference type="Gene3D" id="2.10.109.10">
    <property type="entry name" value="Umud Fragment, subunit A"/>
    <property type="match status" value="1"/>
</dbReference>
<dbReference type="Pfam" id="PF10502">
    <property type="entry name" value="Peptidase_S26"/>
    <property type="match status" value="1"/>
</dbReference>
<dbReference type="EMBL" id="FTMS01000002">
    <property type="protein sequence ID" value="SIQ01076.1"/>
    <property type="molecule type" value="Genomic_DNA"/>
</dbReference>
<keyword evidence="1" id="KW-0472">Membrane</keyword>
<dbReference type="AlphaFoldDB" id="A0A1N6P9Z1"/>
<dbReference type="InterPro" id="IPR019533">
    <property type="entry name" value="Peptidase_S26"/>
</dbReference>
<protein>
    <submittedName>
        <fullName evidence="3">Signal peptidase, peptidase S26</fullName>
    </submittedName>
</protein>
<keyword evidence="1" id="KW-0812">Transmembrane</keyword>
<evidence type="ECO:0000256" key="1">
    <source>
        <dbReference type="SAM" id="Phobius"/>
    </source>
</evidence>
<evidence type="ECO:0000313" key="3">
    <source>
        <dbReference type="EMBL" id="SIQ01076.1"/>
    </source>
</evidence>
<dbReference type="SUPFAM" id="SSF51306">
    <property type="entry name" value="LexA/Signal peptidase"/>
    <property type="match status" value="1"/>
</dbReference>
<organism evidence="3 4">
    <name type="scientific">Alkalispirochaeta americana</name>
    <dbReference type="NCBI Taxonomy" id="159291"/>
    <lineage>
        <taxon>Bacteria</taxon>
        <taxon>Pseudomonadati</taxon>
        <taxon>Spirochaetota</taxon>
        <taxon>Spirochaetia</taxon>
        <taxon>Spirochaetales</taxon>
        <taxon>Spirochaetaceae</taxon>
        <taxon>Alkalispirochaeta</taxon>
    </lineage>
</organism>
<keyword evidence="4" id="KW-1185">Reference proteome</keyword>
<dbReference type="RefSeq" id="WP_076487736.1">
    <property type="nucleotide sequence ID" value="NZ_FTMS01000002.1"/>
</dbReference>
<dbReference type="STRING" id="159291.SAMN05920897_102199"/>
<evidence type="ECO:0000313" key="4">
    <source>
        <dbReference type="Proteomes" id="UP000186400"/>
    </source>
</evidence>
<dbReference type="GO" id="GO:0006465">
    <property type="term" value="P:signal peptide processing"/>
    <property type="evidence" value="ECO:0007669"/>
    <property type="project" value="InterPro"/>
</dbReference>
<sequence length="208" mass="23500">MSDRSKRKGLRGILVLHLLFVVAVYVGFRSYGPALISVQGTSLAPLLVEGDLVLAHRDTKVLQRGTLVFARAPFRTTPTLRERIARFRSDGPREPYPHPVGGPVLRFVAALPGDRVIWDHQGVSVGSARYTIPYLHRDLPHRQEEILVQEGEVFLLALEPGRADSRVVGVVSEEDLLFRVQSIVWPRERRKVLYPRKEQQAAENLPEM</sequence>
<dbReference type="GO" id="GO:0004252">
    <property type="term" value="F:serine-type endopeptidase activity"/>
    <property type="evidence" value="ECO:0007669"/>
    <property type="project" value="InterPro"/>
</dbReference>
<dbReference type="OrthoDB" id="9802919at2"/>
<feature type="transmembrane region" description="Helical" evidence="1">
    <location>
        <begin position="12"/>
        <end position="28"/>
    </location>
</feature>
<dbReference type="InterPro" id="IPR036286">
    <property type="entry name" value="LexA/Signal_pep-like_sf"/>
</dbReference>
<proteinExistence type="predicted"/>
<feature type="domain" description="Peptidase S26" evidence="2">
    <location>
        <begin position="15"/>
        <end position="185"/>
    </location>
</feature>
<name>A0A1N6P9Z1_9SPIO</name>
<dbReference type="Proteomes" id="UP000186400">
    <property type="component" value="Unassembled WGS sequence"/>
</dbReference>
<evidence type="ECO:0000259" key="2">
    <source>
        <dbReference type="Pfam" id="PF10502"/>
    </source>
</evidence>